<evidence type="ECO:0000313" key="7">
    <source>
        <dbReference type="EMBL" id="KAK1442726.1"/>
    </source>
</evidence>
<proteinExistence type="inferred from homology"/>
<keyword evidence="3" id="KW-0539">Nucleus</keyword>
<feature type="compositionally biased region" description="Basic and acidic residues" evidence="5">
    <location>
        <begin position="125"/>
        <end position="141"/>
    </location>
</feature>
<dbReference type="EMBL" id="JAVEPI010000003">
    <property type="protein sequence ID" value="KAK1442726.1"/>
    <property type="molecule type" value="Genomic_DNA"/>
</dbReference>
<sequence>MTRHSKNNTANPIFTYHERRKVKDFNTLKQRLGRDSMRKCEQCWLCLSTAIKPVCTPLGYVYCKECILNNLSKQMEDYKQRLQEWEAQCVALERQKHDRDERKSEDRKRKLISESVYGISGVKTPKKENGVSDNTKNRDVSVPDSNFWVSGASAAEKSDDSAAGANLPSKPKSGMKCPITGHHLKLKDLVDMKPDTSDASSDAGSDRIWICSVSQKPISHHQAYLDRKTGKVLLKRYVTVSTSGEETQFISLIPAGTGFSAHNNVSAKKYRPALL</sequence>
<organism evidence="7 8">
    <name type="scientific">Babesia gibsoni</name>
    <dbReference type="NCBI Taxonomy" id="33632"/>
    <lineage>
        <taxon>Eukaryota</taxon>
        <taxon>Sar</taxon>
        <taxon>Alveolata</taxon>
        <taxon>Apicomplexa</taxon>
        <taxon>Aconoidasida</taxon>
        <taxon>Piroplasmida</taxon>
        <taxon>Babesiidae</taxon>
        <taxon>Babesia</taxon>
    </lineage>
</organism>
<evidence type="ECO:0000259" key="6">
    <source>
        <dbReference type="Pfam" id="PF15906"/>
    </source>
</evidence>
<evidence type="ECO:0000313" key="8">
    <source>
        <dbReference type="Proteomes" id="UP001230268"/>
    </source>
</evidence>
<dbReference type="GO" id="GO:0005634">
    <property type="term" value="C:nucleus"/>
    <property type="evidence" value="ECO:0007669"/>
    <property type="project" value="UniProtKB-SubCell"/>
</dbReference>
<comment type="similarity">
    <text evidence="2">Belongs to the NOSIP family.</text>
</comment>
<reference evidence="7" key="1">
    <citation type="submission" date="2023-08" db="EMBL/GenBank/DDBJ databases">
        <title>Draft sequence of the Babesia gibsoni genome.</title>
        <authorList>
            <person name="Yamagishi J.Y."/>
            <person name="Xuan X.X."/>
        </authorList>
    </citation>
    <scope>NUCLEOTIDE SEQUENCE</scope>
    <source>
        <strain evidence="7">Azabu</strain>
    </source>
</reference>
<feature type="region of interest" description="Disordered" evidence="5">
    <location>
        <begin position="158"/>
        <end position="178"/>
    </location>
</feature>
<dbReference type="PANTHER" id="PTHR13063">
    <property type="entry name" value="ENOS INTERACTING PROTEIN"/>
    <property type="match status" value="1"/>
</dbReference>
<dbReference type="Proteomes" id="UP001230268">
    <property type="component" value="Unassembled WGS sequence"/>
</dbReference>
<keyword evidence="8" id="KW-1185">Reference proteome</keyword>
<feature type="domain" description="Nitric oxide synthase-interacting protein zinc-finger" evidence="6">
    <location>
        <begin position="4"/>
        <end position="73"/>
    </location>
</feature>
<feature type="coiled-coil region" evidence="4">
    <location>
        <begin position="68"/>
        <end position="102"/>
    </location>
</feature>
<accession>A0AAD8PDV9</accession>
<comment type="subcellular location">
    <subcellularLocation>
        <location evidence="1">Nucleus</location>
    </subcellularLocation>
</comment>
<dbReference type="Pfam" id="PF15906">
    <property type="entry name" value="zf-NOSIP"/>
    <property type="match status" value="1"/>
</dbReference>
<dbReference type="SUPFAM" id="SSF57850">
    <property type="entry name" value="RING/U-box"/>
    <property type="match status" value="1"/>
</dbReference>
<evidence type="ECO:0000256" key="5">
    <source>
        <dbReference type="SAM" id="MobiDB-lite"/>
    </source>
</evidence>
<dbReference type="InterPro" id="IPR031790">
    <property type="entry name" value="Znf-NOSIP"/>
</dbReference>
<evidence type="ECO:0000256" key="1">
    <source>
        <dbReference type="ARBA" id="ARBA00004123"/>
    </source>
</evidence>
<feature type="region of interest" description="Disordered" evidence="5">
    <location>
        <begin position="122"/>
        <end position="144"/>
    </location>
</feature>
<comment type="caution">
    <text evidence="7">The sequence shown here is derived from an EMBL/GenBank/DDBJ whole genome shotgun (WGS) entry which is preliminary data.</text>
</comment>
<evidence type="ECO:0000256" key="3">
    <source>
        <dbReference type="ARBA" id="ARBA00023242"/>
    </source>
</evidence>
<gene>
    <name evidence="7" type="ORF">BgAZ_302440</name>
</gene>
<dbReference type="InterPro" id="IPR013083">
    <property type="entry name" value="Znf_RING/FYVE/PHD"/>
</dbReference>
<name>A0AAD8PDV9_BABGI</name>
<evidence type="ECO:0000256" key="4">
    <source>
        <dbReference type="SAM" id="Coils"/>
    </source>
</evidence>
<evidence type="ECO:0000256" key="2">
    <source>
        <dbReference type="ARBA" id="ARBA00008126"/>
    </source>
</evidence>
<protein>
    <submittedName>
        <fullName evidence="7">Nitric oxide synthase-interacting like protein</fullName>
    </submittedName>
</protein>
<keyword evidence="4" id="KW-0175">Coiled coil</keyword>
<dbReference type="GO" id="GO:0061630">
    <property type="term" value="F:ubiquitin protein ligase activity"/>
    <property type="evidence" value="ECO:0007669"/>
    <property type="project" value="InterPro"/>
</dbReference>
<dbReference type="AlphaFoldDB" id="A0AAD8PDV9"/>
<dbReference type="Gene3D" id="3.30.40.10">
    <property type="entry name" value="Zinc/RING finger domain, C3HC4 (zinc finger)"/>
    <property type="match status" value="1"/>
</dbReference>
<dbReference type="InterPro" id="IPR016818">
    <property type="entry name" value="NOSIP"/>
</dbReference>
<dbReference type="PANTHER" id="PTHR13063:SF10">
    <property type="entry name" value="NITRIC OXIDE SYNTHASE-INTERACTING PROTEIN"/>
    <property type="match status" value="1"/>
</dbReference>